<dbReference type="InterPro" id="IPR000212">
    <property type="entry name" value="DNA_helicase_UvrD/REP"/>
</dbReference>
<dbReference type="InterPro" id="IPR011604">
    <property type="entry name" value="PDDEXK-like_dom_sf"/>
</dbReference>
<dbReference type="GO" id="GO:0004527">
    <property type="term" value="F:exonuclease activity"/>
    <property type="evidence" value="ECO:0007669"/>
    <property type="project" value="UniProtKB-KW"/>
</dbReference>
<dbReference type="Pfam" id="PF13361">
    <property type="entry name" value="UvrD_C"/>
    <property type="match status" value="2"/>
</dbReference>
<dbReference type="InterPro" id="IPR011335">
    <property type="entry name" value="Restrct_endonuc-II-like"/>
</dbReference>
<dbReference type="SUPFAM" id="SSF52540">
    <property type="entry name" value="P-loop containing nucleoside triphosphate hydrolases"/>
    <property type="match status" value="1"/>
</dbReference>
<keyword evidence="4" id="KW-0227">DNA damage</keyword>
<comment type="catalytic activity">
    <reaction evidence="12">
        <text>Couples ATP hydrolysis with the unwinding of duplex DNA by translocating in the 3'-5' direction.</text>
        <dbReference type="EC" id="5.6.2.4"/>
    </reaction>
</comment>
<evidence type="ECO:0000256" key="12">
    <source>
        <dbReference type="ARBA" id="ARBA00034617"/>
    </source>
</evidence>
<dbReference type="CDD" id="cd17932">
    <property type="entry name" value="DEXQc_UvrD"/>
    <property type="match status" value="1"/>
</dbReference>
<comment type="similarity">
    <text evidence="1">Belongs to the helicase family. UvrD subfamily.</text>
</comment>
<sequence>MDFEKRYQQLNAAQKQAVDLIEGPVMVIAGPGTGKTELLSVRTAHILKKTDTLPENILCLTFTESGATAMRERLVGIIGKDAYKVSIHTFHSFGTEVINQNREFFYRGASFEPADDINRYEILRSIFDELDYKNPLASTMNGEYTHQPDTTKIISELKRSGLNSDELLAVLDENEAAIDFAERIIVPHISGSVNKTTKEKLASILPELRLRAETTQTLYEVTPLIRAIVDGLASTLEQAEIDHPTKPITAWKKKWFVKNEKAAYIFRSRAYIVKFRALVFVYYEYLKKMEEKGLYDYDDMILQVVRAMEDHDDLRYNLQEKYLYIMVDEFQDTNLAQTRILRNLTSNPVNEGRPNLMIVGDDDQAIYSFQGAEISNILEFQTSYPAVQKIVLTDNYRSGDAIIAQGRAVIVQGNDRLENRYKDIDKRLTGHRGVNGLVELYEAKTIDHERQWIVESVAKEIKSGTLPQNIAVLTRQHKEIQSLLPYFHHAGIAVSYERQENVLDQAPIIVLEKLASVIIAISKGHHDEVNALLPELLAHPAWGISPHELWQLSIKAYSTRQHWMEVMATTPGFIDIHSWLIELAALSPFTALEPMIDRIIGRVEDTTIAAKNSPFFDYFFGPEQLAANPSQYLDFLAALRTIRSKLRDYHSQESLTLASYLTFVTLHRRIGTELKVSHGSETNSNAVNLMTVHKSKGLEFEVIYIFNAVDNVWGEKARGGSRNVNYPENLLLAVVGDSIDERLRLFYVAMTRAKTTLRMSFSHSDDKDKQTLLASFLTDTALDPIAIAPAGNEAQLASAELAWYQPLAVPRADLMTLLQPSLEHYKLSATHLNSFLDVTHGGPQKFLIDHILHFPATKSPAASFGTAVHATLQQAHVHLVATGEKKPLEDILHDFEINLTKERLNPLDYTTYVQKGSEQLQTFLTEKYDTFTATQKSELNFSGQEVYLDEAHLTGKIDIADINVADKTMIVTDYKTGKAVSSWSAVAEYDKIKLHKYRQQLLFYKLLVEHSRDYHGYTVTEGCLEFVEPNRSNEIASLRLNFDQSELDRFATLVGKVWQHIIELDLPDTSMYESSYKGLLEFEQDLLDGTI</sequence>
<keyword evidence="6 15" id="KW-0347">Helicase</keyword>
<evidence type="ECO:0000256" key="5">
    <source>
        <dbReference type="ARBA" id="ARBA00022801"/>
    </source>
</evidence>
<accession>A0A4Q0AHK5</accession>
<organism evidence="18 19">
    <name type="scientific">Candidatus Microsaccharimonas sossegonensis</name>
    <dbReference type="NCBI Taxonomy" id="2506948"/>
    <lineage>
        <taxon>Bacteria</taxon>
        <taxon>Candidatus Saccharimonadota</taxon>
        <taxon>Candidatus Saccharimonadia</taxon>
        <taxon>Candidatus Saccharimonadales</taxon>
        <taxon>Candidatus Saccharimonadaceae</taxon>
        <taxon>Candidatus Microsaccharimonas</taxon>
    </lineage>
</organism>
<dbReference type="Proteomes" id="UP000289257">
    <property type="component" value="Unassembled WGS sequence"/>
</dbReference>
<keyword evidence="8 15" id="KW-0067">ATP-binding</keyword>
<gene>
    <name evidence="18" type="ORF">EOT05_02850</name>
</gene>
<dbReference type="EC" id="5.6.2.4" evidence="13"/>
<dbReference type="AlphaFoldDB" id="A0A4Q0AHK5"/>
<dbReference type="PROSITE" id="PS51198">
    <property type="entry name" value="UVRD_HELICASE_ATP_BIND"/>
    <property type="match status" value="1"/>
</dbReference>
<dbReference type="Pfam" id="PF12705">
    <property type="entry name" value="PDDEXK_1"/>
    <property type="match status" value="1"/>
</dbReference>
<evidence type="ECO:0000313" key="18">
    <source>
        <dbReference type="EMBL" id="RWZ78662.1"/>
    </source>
</evidence>
<dbReference type="EMBL" id="SCKX01000001">
    <property type="protein sequence ID" value="RWZ78662.1"/>
    <property type="molecule type" value="Genomic_DNA"/>
</dbReference>
<evidence type="ECO:0000256" key="11">
    <source>
        <dbReference type="ARBA" id="ARBA00023235"/>
    </source>
</evidence>
<dbReference type="Gene3D" id="3.40.50.300">
    <property type="entry name" value="P-loop containing nucleotide triphosphate hydrolases"/>
    <property type="match status" value="3"/>
</dbReference>
<evidence type="ECO:0000256" key="13">
    <source>
        <dbReference type="ARBA" id="ARBA00034808"/>
    </source>
</evidence>
<protein>
    <recommendedName>
        <fullName evidence="13">DNA 3'-5' helicase</fullName>
        <ecNumber evidence="13">5.6.2.4</ecNumber>
    </recommendedName>
</protein>
<evidence type="ECO:0000256" key="7">
    <source>
        <dbReference type="ARBA" id="ARBA00022839"/>
    </source>
</evidence>
<dbReference type="Gene3D" id="3.90.320.10">
    <property type="match status" value="1"/>
</dbReference>
<evidence type="ECO:0000256" key="6">
    <source>
        <dbReference type="ARBA" id="ARBA00022806"/>
    </source>
</evidence>
<evidence type="ECO:0000259" key="17">
    <source>
        <dbReference type="PROSITE" id="PS51217"/>
    </source>
</evidence>
<dbReference type="Pfam" id="PF00580">
    <property type="entry name" value="UvrD-helicase"/>
    <property type="match status" value="1"/>
</dbReference>
<evidence type="ECO:0000259" key="16">
    <source>
        <dbReference type="PROSITE" id="PS51198"/>
    </source>
</evidence>
<dbReference type="Gene3D" id="1.10.486.10">
    <property type="entry name" value="PCRA, domain 4"/>
    <property type="match status" value="1"/>
</dbReference>
<evidence type="ECO:0000256" key="2">
    <source>
        <dbReference type="ARBA" id="ARBA00022722"/>
    </source>
</evidence>
<dbReference type="Gene3D" id="1.10.10.160">
    <property type="match status" value="1"/>
</dbReference>
<keyword evidence="11" id="KW-0413">Isomerase</keyword>
<feature type="domain" description="UvrD-like helicase ATP-binding" evidence="16">
    <location>
        <begin position="8"/>
        <end position="399"/>
    </location>
</feature>
<keyword evidence="9" id="KW-0238">DNA-binding</keyword>
<dbReference type="GO" id="GO:0003677">
    <property type="term" value="F:DNA binding"/>
    <property type="evidence" value="ECO:0007669"/>
    <property type="project" value="UniProtKB-KW"/>
</dbReference>
<evidence type="ECO:0000256" key="4">
    <source>
        <dbReference type="ARBA" id="ARBA00022763"/>
    </source>
</evidence>
<evidence type="ECO:0000256" key="9">
    <source>
        <dbReference type="ARBA" id="ARBA00023125"/>
    </source>
</evidence>
<keyword evidence="5 15" id="KW-0378">Hydrolase</keyword>
<keyword evidence="7" id="KW-0269">Exonuclease</keyword>
<reference evidence="18" key="1">
    <citation type="submission" date="2019-01" db="EMBL/GenBank/DDBJ databases">
        <title>Genomic signatures and co-occurrence patterns of the ultra-small Saccharimodia (Patescibacteria phylum) suggest a symbiotic lifestyle.</title>
        <authorList>
            <person name="Lemos L."/>
            <person name="Medeiros J."/>
            <person name="Andreote F."/>
            <person name="Fernandes G."/>
            <person name="Varani A."/>
            <person name="Oliveira G."/>
            <person name="Pylro V."/>
        </authorList>
    </citation>
    <scope>NUCLEOTIDE SEQUENCE [LARGE SCALE GENOMIC DNA]</scope>
    <source>
        <strain evidence="18">AMD02</strain>
    </source>
</reference>
<feature type="binding site" evidence="15">
    <location>
        <begin position="29"/>
        <end position="36"/>
    </location>
    <ligand>
        <name>ATP</name>
        <dbReference type="ChEBI" id="CHEBI:30616"/>
    </ligand>
</feature>
<keyword evidence="3 15" id="KW-0547">Nucleotide-binding</keyword>
<evidence type="ECO:0000256" key="15">
    <source>
        <dbReference type="PROSITE-ProRule" id="PRU00560"/>
    </source>
</evidence>
<name>A0A4Q0AHK5_9BACT</name>
<dbReference type="InterPro" id="IPR038726">
    <property type="entry name" value="PDDEXK_AddAB-type"/>
</dbReference>
<dbReference type="PANTHER" id="PTHR11070:SF2">
    <property type="entry name" value="ATP-DEPENDENT DNA HELICASE SRS2"/>
    <property type="match status" value="1"/>
</dbReference>
<evidence type="ECO:0000256" key="14">
    <source>
        <dbReference type="ARBA" id="ARBA00048988"/>
    </source>
</evidence>
<evidence type="ECO:0000256" key="1">
    <source>
        <dbReference type="ARBA" id="ARBA00009922"/>
    </source>
</evidence>
<dbReference type="InterPro" id="IPR027417">
    <property type="entry name" value="P-loop_NTPase"/>
</dbReference>
<evidence type="ECO:0000313" key="19">
    <source>
        <dbReference type="Proteomes" id="UP000289257"/>
    </source>
</evidence>
<evidence type="ECO:0000256" key="10">
    <source>
        <dbReference type="ARBA" id="ARBA00023204"/>
    </source>
</evidence>
<comment type="catalytic activity">
    <reaction evidence="14">
        <text>ATP + H2O = ADP + phosphate + H(+)</text>
        <dbReference type="Rhea" id="RHEA:13065"/>
        <dbReference type="ChEBI" id="CHEBI:15377"/>
        <dbReference type="ChEBI" id="CHEBI:15378"/>
        <dbReference type="ChEBI" id="CHEBI:30616"/>
        <dbReference type="ChEBI" id="CHEBI:43474"/>
        <dbReference type="ChEBI" id="CHEBI:456216"/>
        <dbReference type="EC" id="5.6.2.4"/>
    </reaction>
</comment>
<feature type="domain" description="UvrD-like helicase C-terminal" evidence="17">
    <location>
        <begin position="407"/>
        <end position="697"/>
    </location>
</feature>
<keyword evidence="2" id="KW-0540">Nuclease</keyword>
<dbReference type="InterPro" id="IPR014016">
    <property type="entry name" value="UvrD-like_ATP-bd"/>
</dbReference>
<evidence type="ECO:0000256" key="3">
    <source>
        <dbReference type="ARBA" id="ARBA00022741"/>
    </source>
</evidence>
<keyword evidence="19" id="KW-1185">Reference proteome</keyword>
<dbReference type="SUPFAM" id="SSF52980">
    <property type="entry name" value="Restriction endonuclease-like"/>
    <property type="match status" value="1"/>
</dbReference>
<keyword evidence="10" id="KW-0234">DNA repair</keyword>
<comment type="caution">
    <text evidence="18">The sequence shown here is derived from an EMBL/GenBank/DDBJ whole genome shotgun (WGS) entry which is preliminary data.</text>
</comment>
<evidence type="ECO:0000256" key="8">
    <source>
        <dbReference type="ARBA" id="ARBA00022840"/>
    </source>
</evidence>
<proteinExistence type="inferred from homology"/>
<dbReference type="GO" id="GO:0043138">
    <property type="term" value="F:3'-5' DNA helicase activity"/>
    <property type="evidence" value="ECO:0007669"/>
    <property type="project" value="UniProtKB-EC"/>
</dbReference>
<dbReference type="GO" id="GO:0000725">
    <property type="term" value="P:recombinational repair"/>
    <property type="evidence" value="ECO:0007669"/>
    <property type="project" value="TreeGrafter"/>
</dbReference>
<dbReference type="InterPro" id="IPR014017">
    <property type="entry name" value="DNA_helicase_UvrD-like_C"/>
</dbReference>
<dbReference type="PANTHER" id="PTHR11070">
    <property type="entry name" value="UVRD / RECB / PCRA DNA HELICASE FAMILY MEMBER"/>
    <property type="match status" value="1"/>
</dbReference>
<dbReference type="InterPro" id="IPR013986">
    <property type="entry name" value="DExx_box_DNA_helicase_dom_sf"/>
</dbReference>
<dbReference type="GO" id="GO:0005524">
    <property type="term" value="F:ATP binding"/>
    <property type="evidence" value="ECO:0007669"/>
    <property type="project" value="UniProtKB-UniRule"/>
</dbReference>
<dbReference type="PROSITE" id="PS51217">
    <property type="entry name" value="UVRD_HELICASE_CTER"/>
    <property type="match status" value="1"/>
</dbReference>